<gene>
    <name evidence="1" type="ORF">CJF39_10865</name>
</gene>
<dbReference type="SUPFAM" id="SSF89372">
    <property type="entry name" value="Fucose-specific lectin"/>
    <property type="match status" value="1"/>
</dbReference>
<organism evidence="1 2">
    <name type="scientific">Pseudomonas lundensis</name>
    <dbReference type="NCBI Taxonomy" id="86185"/>
    <lineage>
        <taxon>Bacteria</taxon>
        <taxon>Pseudomonadati</taxon>
        <taxon>Pseudomonadota</taxon>
        <taxon>Gammaproteobacteria</taxon>
        <taxon>Pseudomonadales</taxon>
        <taxon>Pseudomonadaceae</taxon>
        <taxon>Pseudomonas</taxon>
    </lineage>
</organism>
<dbReference type="OrthoDB" id="3215821at2"/>
<evidence type="ECO:0000313" key="2">
    <source>
        <dbReference type="Proteomes" id="UP000215788"/>
    </source>
</evidence>
<accession>A0A266NC90</accession>
<dbReference type="EMBL" id="NQKI01000014">
    <property type="protein sequence ID" value="OZY59405.1"/>
    <property type="molecule type" value="Genomic_DNA"/>
</dbReference>
<dbReference type="AlphaFoldDB" id="A0A266NC90"/>
<proteinExistence type="predicted"/>
<dbReference type="Gene3D" id="2.120.10.70">
    <property type="entry name" value="Fucose-specific lectin"/>
    <property type="match status" value="1"/>
</dbReference>
<comment type="caution">
    <text evidence="1">The sequence shown here is derived from an EMBL/GenBank/DDBJ whole genome shotgun (WGS) entry which is preliminary data.</text>
</comment>
<evidence type="ECO:0000313" key="1">
    <source>
        <dbReference type="EMBL" id="OZY59405.1"/>
    </source>
</evidence>
<dbReference type="Proteomes" id="UP000215788">
    <property type="component" value="Unassembled WGS sequence"/>
</dbReference>
<sequence length="284" mass="31879">MPAWELLIPIEGSGINSGVSAVEFKGKLYAFYLKSNPGQPTTIGYATLSKNIKNRLFVESLDELTAKDVAHFRPAVTVYDDHLFCFFTATDQTLRYHVFTGTDWSAVDTVPHTLTADAPSVATHGNRLYLVLRGTVGNVFYHNVFENFSWGTNIPSYHILFNDSPSLCMYEEKPHVAINGLDGQLHVFVFTDNQWRPALRLSQRNLYGAPALHAWAKFIVTATRSSVTHRFLTELIHPPAARPQLYKTAGPYVSPPCLTTYDHDLYLLGQRPCNDLGISRFNPD</sequence>
<name>A0A266NC90_9PSED</name>
<protein>
    <submittedName>
        <fullName evidence="1">Uncharacterized protein</fullName>
    </submittedName>
</protein>
<reference evidence="1 2" key="1">
    <citation type="submission" date="2017-08" db="EMBL/GenBank/DDBJ databases">
        <title>Genomic and metabolic characterisation of spoilage-associated Pseudomonas species.</title>
        <authorList>
            <person name="Stanborough T."/>
            <person name="Fegan N."/>
            <person name="Powell S.M."/>
            <person name="Singh T."/>
            <person name="Tamplin M.L."/>
            <person name="Chandry P.S."/>
        </authorList>
    </citation>
    <scope>NUCLEOTIDE SEQUENCE [LARGE SCALE GENOMIC DNA]</scope>
    <source>
        <strain evidence="1 2">L1802</strain>
    </source>
</reference>
<dbReference type="RefSeq" id="WP_094993430.1">
    <property type="nucleotide sequence ID" value="NZ_NQKI01000014.1"/>
</dbReference>